<accession>A0A6C0JGR9</accession>
<protein>
    <submittedName>
        <fullName evidence="2">Uncharacterized protein</fullName>
    </submittedName>
</protein>
<proteinExistence type="predicted"/>
<keyword evidence="1" id="KW-0472">Membrane</keyword>
<evidence type="ECO:0000256" key="1">
    <source>
        <dbReference type="SAM" id="Phobius"/>
    </source>
</evidence>
<dbReference type="AlphaFoldDB" id="A0A6C0JGR9"/>
<keyword evidence="1" id="KW-1133">Transmembrane helix</keyword>
<dbReference type="EMBL" id="MN740367">
    <property type="protein sequence ID" value="QHU02958.1"/>
    <property type="molecule type" value="Genomic_DNA"/>
</dbReference>
<organism evidence="2">
    <name type="scientific">viral metagenome</name>
    <dbReference type="NCBI Taxonomy" id="1070528"/>
    <lineage>
        <taxon>unclassified sequences</taxon>
        <taxon>metagenomes</taxon>
        <taxon>organismal metagenomes</taxon>
    </lineage>
</organism>
<evidence type="ECO:0000313" key="2">
    <source>
        <dbReference type="EMBL" id="QHU02958.1"/>
    </source>
</evidence>
<sequence length="77" mass="8397">MENSSFMIGIAIAVIFVLSKFIEKKYVVKEDIAVKHMVRDSLLVYVSSIAGLFVINQVGENVSLASPTVAFTGTPDF</sequence>
<keyword evidence="1" id="KW-0812">Transmembrane</keyword>
<feature type="transmembrane region" description="Helical" evidence="1">
    <location>
        <begin position="42"/>
        <end position="59"/>
    </location>
</feature>
<name>A0A6C0JGR9_9ZZZZ</name>
<feature type="transmembrane region" description="Helical" evidence="1">
    <location>
        <begin position="6"/>
        <end position="22"/>
    </location>
</feature>
<reference evidence="2" key="1">
    <citation type="journal article" date="2020" name="Nature">
        <title>Giant virus diversity and host interactions through global metagenomics.</title>
        <authorList>
            <person name="Schulz F."/>
            <person name="Roux S."/>
            <person name="Paez-Espino D."/>
            <person name="Jungbluth S."/>
            <person name="Walsh D.A."/>
            <person name="Denef V.J."/>
            <person name="McMahon K.D."/>
            <person name="Konstantinidis K.T."/>
            <person name="Eloe-Fadrosh E.A."/>
            <person name="Kyrpides N.C."/>
            <person name="Woyke T."/>
        </authorList>
    </citation>
    <scope>NUCLEOTIDE SEQUENCE</scope>
    <source>
        <strain evidence="2">GVMAG-M-3300025890-48</strain>
    </source>
</reference>